<evidence type="ECO:0000313" key="6">
    <source>
        <dbReference type="Proteomes" id="UP001138793"/>
    </source>
</evidence>
<dbReference type="EMBL" id="JAGGMB010000001">
    <property type="protein sequence ID" value="MBP2075832.1"/>
    <property type="molecule type" value="Genomic_DNA"/>
</dbReference>
<dbReference type="PANTHER" id="PTHR33744">
    <property type="entry name" value="CARBOHYDRATE DIACID REGULATOR"/>
    <property type="match status" value="1"/>
</dbReference>
<comment type="similarity">
    <text evidence="1">Belongs to the CdaR family.</text>
</comment>
<dbReference type="Pfam" id="PF17853">
    <property type="entry name" value="GGDEF_2"/>
    <property type="match status" value="1"/>
</dbReference>
<proteinExistence type="inferred from homology"/>
<dbReference type="InterPro" id="IPR042070">
    <property type="entry name" value="PucR_C-HTH_sf"/>
</dbReference>
<dbReference type="RefSeq" id="WP_149474135.1">
    <property type="nucleotide sequence ID" value="NZ_JAGGMB010000001.1"/>
</dbReference>
<evidence type="ECO:0000313" key="5">
    <source>
        <dbReference type="EMBL" id="MBP2075832.1"/>
    </source>
</evidence>
<dbReference type="InterPro" id="IPR041522">
    <property type="entry name" value="CdaR_GGDEF"/>
</dbReference>
<dbReference type="SUPFAM" id="SSF46689">
    <property type="entry name" value="Homeodomain-like"/>
    <property type="match status" value="1"/>
</dbReference>
<accession>A0A9X0YQB5</accession>
<evidence type="ECO:0000259" key="2">
    <source>
        <dbReference type="Pfam" id="PF07905"/>
    </source>
</evidence>
<dbReference type="Gene3D" id="1.10.10.2840">
    <property type="entry name" value="PucR C-terminal helix-turn-helix domain"/>
    <property type="match status" value="1"/>
</dbReference>
<dbReference type="PANTHER" id="PTHR33744:SF7">
    <property type="entry name" value="PUCR FAMILY TRANSCRIPTIONAL REGULATOR"/>
    <property type="match status" value="1"/>
</dbReference>
<dbReference type="InterPro" id="IPR009057">
    <property type="entry name" value="Homeodomain-like_sf"/>
</dbReference>
<dbReference type="Pfam" id="PF13556">
    <property type="entry name" value="HTH_30"/>
    <property type="match status" value="1"/>
</dbReference>
<comment type="caution">
    <text evidence="5">The sequence shown here is derived from an EMBL/GenBank/DDBJ whole genome shotgun (WGS) entry which is preliminary data.</text>
</comment>
<name>A0A9X0YQB5_9BACI</name>
<evidence type="ECO:0000259" key="3">
    <source>
        <dbReference type="Pfam" id="PF13556"/>
    </source>
</evidence>
<dbReference type="Pfam" id="PF07905">
    <property type="entry name" value="PucR"/>
    <property type="match status" value="1"/>
</dbReference>
<gene>
    <name evidence="5" type="ORF">J2Z64_000043</name>
</gene>
<feature type="domain" description="PucR C-terminal helix-turn-helix" evidence="3">
    <location>
        <begin position="499"/>
        <end position="556"/>
    </location>
</feature>
<dbReference type="OrthoDB" id="142218at2"/>
<dbReference type="InterPro" id="IPR025736">
    <property type="entry name" value="PucR_C-HTH_dom"/>
</dbReference>
<organism evidence="5 6">
    <name type="scientific">Oceanobacillus polygoni</name>
    <dbReference type="NCBI Taxonomy" id="1235259"/>
    <lineage>
        <taxon>Bacteria</taxon>
        <taxon>Bacillati</taxon>
        <taxon>Bacillota</taxon>
        <taxon>Bacilli</taxon>
        <taxon>Bacillales</taxon>
        <taxon>Bacillaceae</taxon>
        <taxon>Oceanobacillus</taxon>
    </lineage>
</organism>
<keyword evidence="6" id="KW-1185">Reference proteome</keyword>
<dbReference type="Proteomes" id="UP001138793">
    <property type="component" value="Unassembled WGS sequence"/>
</dbReference>
<protein>
    <submittedName>
        <fullName evidence="5">Purine catabolism regulator</fullName>
    </submittedName>
</protein>
<dbReference type="AlphaFoldDB" id="A0A9X0YQB5"/>
<sequence length="569" mass="66108">MRLTMEDVLNREMLENAKIITGQNVASERYVQWISVMEMPVENFVRKNEVVLTTAIGCSDDVTVLKSFVQAIIDAEASALLIATGRYIFDIPSEVIELAEKQNFMIIELPWEIRFASIVEEVMKEINDINYKEREKSEKVQQAFFKLILKDTALQPIAKFIQRKVGCSIVITNRTGDIQEKGIHTQEFIQKWEDYVLQGVFPAKKDSALLTRDPMFQKFHMIELERQTVLQLPVLHILGNPQGYLFVIIPADTNTEAFLTQYRVNVLEHAATTIALWFSRKNAIEETKMRLHSDFVQELAKGEFSTYEQAHARATLLGYRINVPYVCMVGIPENLRELFRKQKQDHFSYENWLENMILYIREEIYYAAQSLNREVMMTYQEEQLLLFLEIPCKNENENATNFLDLVERRLVNLLPGVVLSWGIGSYGEGYQGFSESYQHARVALTIGRRKKGIGHRMLHEHTRVDRVLLNLVQIQEMKEIMMTTIEPLVQYDGQRNMDLIGTFRTFNKFRGNVSQTARVLNLHRQSLLYRLRKIESLTGLSLVDPDDLFLLDLSIKTWRIGVYEPGEKT</sequence>
<evidence type="ECO:0000259" key="4">
    <source>
        <dbReference type="Pfam" id="PF17853"/>
    </source>
</evidence>
<dbReference type="InterPro" id="IPR012914">
    <property type="entry name" value="PucR_dom"/>
</dbReference>
<feature type="domain" description="CdaR GGDEF-like" evidence="4">
    <location>
        <begin position="308"/>
        <end position="446"/>
    </location>
</feature>
<reference evidence="5" key="1">
    <citation type="submission" date="2021-03" db="EMBL/GenBank/DDBJ databases">
        <title>Genomic Encyclopedia of Type Strains, Phase IV (KMG-IV): sequencing the most valuable type-strain genomes for metagenomic binning, comparative biology and taxonomic classification.</title>
        <authorList>
            <person name="Goeker M."/>
        </authorList>
    </citation>
    <scope>NUCLEOTIDE SEQUENCE</scope>
    <source>
        <strain evidence="5">DSM 107338</strain>
    </source>
</reference>
<feature type="domain" description="Purine catabolism PurC-like" evidence="2">
    <location>
        <begin position="7"/>
        <end position="126"/>
    </location>
</feature>
<dbReference type="InterPro" id="IPR051448">
    <property type="entry name" value="CdaR-like_regulators"/>
</dbReference>
<evidence type="ECO:0000256" key="1">
    <source>
        <dbReference type="ARBA" id="ARBA00006754"/>
    </source>
</evidence>